<gene>
    <name evidence="1" type="ORF">ENP70_18045</name>
</gene>
<dbReference type="EMBL" id="DSKI01000924">
    <property type="protein sequence ID" value="HEB45543.1"/>
    <property type="molecule type" value="Genomic_DNA"/>
</dbReference>
<evidence type="ECO:0000313" key="1">
    <source>
        <dbReference type="EMBL" id="HEB45543.1"/>
    </source>
</evidence>
<name>A0A7C1T0H2_9HYPH</name>
<accession>A0A7C1T0H2</accession>
<proteinExistence type="predicted"/>
<organism evidence="1">
    <name type="scientific">Agrobacterium albertimagni</name>
    <dbReference type="NCBI Taxonomy" id="147266"/>
    <lineage>
        <taxon>Bacteria</taxon>
        <taxon>Pseudomonadati</taxon>
        <taxon>Pseudomonadota</taxon>
        <taxon>Alphaproteobacteria</taxon>
        <taxon>Hyphomicrobiales</taxon>
        <taxon>Rhizobiaceae</taxon>
        <taxon>Rhizobium/Agrobacterium group</taxon>
        <taxon>Agrobacterium</taxon>
    </lineage>
</organism>
<dbReference type="AlphaFoldDB" id="A0A7C1T0H2"/>
<reference evidence="1" key="1">
    <citation type="journal article" date="2020" name="mSystems">
        <title>Genome- and Community-Level Interaction Insights into Carbon Utilization and Element Cycling Functions of Hydrothermarchaeota in Hydrothermal Sediment.</title>
        <authorList>
            <person name="Zhou Z."/>
            <person name="Liu Y."/>
            <person name="Xu W."/>
            <person name="Pan J."/>
            <person name="Luo Z.H."/>
            <person name="Li M."/>
        </authorList>
    </citation>
    <scope>NUCLEOTIDE SEQUENCE [LARGE SCALE GENOMIC DNA]</scope>
    <source>
        <strain evidence="1">SpSt-243</strain>
    </source>
</reference>
<protein>
    <submittedName>
        <fullName evidence="1">Uncharacterized protein</fullName>
    </submittedName>
</protein>
<comment type="caution">
    <text evidence="1">The sequence shown here is derived from an EMBL/GenBank/DDBJ whole genome shotgun (WGS) entry which is preliminary data.</text>
</comment>
<sequence>MSEETTNGQGLFELTQGDATLGKLTLNSLTQKVAAETGGRIFHVFSDDFVHAELRQTAFVVNGSIESKITLDHSIISTEGAEKKVKDAEALLASLLADLTLSGAS</sequence>